<keyword evidence="14" id="KW-0325">Glycoprotein</keyword>
<dbReference type="InterPro" id="IPR006620">
    <property type="entry name" value="Pro_4_hyd_alph"/>
</dbReference>
<keyword evidence="8" id="KW-0802">TPR repeat</keyword>
<dbReference type="PANTHER" id="PTHR14049:SF5">
    <property type="entry name" value="PROLYL 3-HYDROXYLASE 1"/>
    <property type="match status" value="1"/>
</dbReference>
<dbReference type="AlphaFoldDB" id="A0A8J1JWU9"/>
<keyword evidence="13" id="KW-0408">Iron</keyword>
<feature type="domain" description="Fe2OG dioxygenase" evidence="16">
    <location>
        <begin position="116"/>
        <end position="230"/>
    </location>
</feature>
<dbReference type="GO" id="GO:0032963">
    <property type="term" value="P:collagen metabolic process"/>
    <property type="evidence" value="ECO:0000318"/>
    <property type="project" value="GO_Central"/>
</dbReference>
<dbReference type="GeneID" id="105945914"/>
<keyword evidence="11" id="KW-0223">Dioxygenase</keyword>
<keyword evidence="10" id="KW-0847">Vitamin C</keyword>
<evidence type="ECO:0000256" key="11">
    <source>
        <dbReference type="ARBA" id="ARBA00022964"/>
    </source>
</evidence>
<dbReference type="GO" id="GO:0019797">
    <property type="term" value="F:procollagen-proline 3-dioxygenase activity"/>
    <property type="evidence" value="ECO:0000318"/>
    <property type="project" value="GO_Central"/>
</dbReference>
<dbReference type="SMART" id="SM00702">
    <property type="entry name" value="P4Hc"/>
    <property type="match status" value="1"/>
</dbReference>
<dbReference type="RefSeq" id="XP_031762369.1">
    <property type="nucleotide sequence ID" value="XM_031906509.1"/>
</dbReference>
<dbReference type="InterPro" id="IPR039575">
    <property type="entry name" value="P3H"/>
</dbReference>
<keyword evidence="5" id="KW-0479">Metal-binding</keyword>
<feature type="region of interest" description="Disordered" evidence="15">
    <location>
        <begin position="256"/>
        <end position="315"/>
    </location>
</feature>
<comment type="cofactor">
    <cofactor evidence="2">
        <name>Fe cation</name>
        <dbReference type="ChEBI" id="CHEBI:24875"/>
    </cofactor>
</comment>
<feature type="compositionally biased region" description="Polar residues" evidence="15">
    <location>
        <begin position="275"/>
        <end position="297"/>
    </location>
</feature>
<dbReference type="GO" id="GO:0005783">
    <property type="term" value="C:endoplasmic reticulum"/>
    <property type="evidence" value="ECO:0000318"/>
    <property type="project" value="GO_Central"/>
</dbReference>
<evidence type="ECO:0000256" key="2">
    <source>
        <dbReference type="ARBA" id="ARBA00001962"/>
    </source>
</evidence>
<evidence type="ECO:0000313" key="17">
    <source>
        <dbReference type="Proteomes" id="UP000008143"/>
    </source>
</evidence>
<sequence>MIRINIAQAVDEQSKCPWSPKMASVVPCNVTEAQGAVHQKSLFEFKSGLLHDPVSVVLVNKHRYPLVKSLLCCFQLGQEGKVPLSSALLCYNVTDKVRRVVESYFRLDSPLYFSYSHLVCRTAVEEKQEGRKDLSHPVHVDNCILNTEANMCIKEHPAYTFRDYSAILYLNGDFEGGNFVFTELDAKTITAELRPQCGRMVGFSSGEENPHGVNAVTKGQRCAVALWFTLDPRHNERERVQADDLIKMLLSPEADLSQEEAQQTAEPLSLGEANLRQSGSESPSDTTDSVAAESTDSSIEHVRGPPVDSKPKTEL</sequence>
<evidence type="ECO:0000256" key="4">
    <source>
        <dbReference type="ARBA" id="ARBA00012262"/>
    </source>
</evidence>
<dbReference type="Pfam" id="PF13640">
    <property type="entry name" value="2OG-FeII_Oxy_3"/>
    <property type="match status" value="1"/>
</dbReference>
<dbReference type="FunFam" id="2.60.120.620:FF:000003">
    <property type="entry name" value="Prolyl 3-hydroxylase 2"/>
    <property type="match status" value="1"/>
</dbReference>
<evidence type="ECO:0000259" key="16">
    <source>
        <dbReference type="PROSITE" id="PS51471"/>
    </source>
</evidence>
<dbReference type="GO" id="GO:0005506">
    <property type="term" value="F:iron ion binding"/>
    <property type="evidence" value="ECO:0007669"/>
    <property type="project" value="InterPro"/>
</dbReference>
<dbReference type="AGR" id="Xenbase:XB-GENE-29088983"/>
<evidence type="ECO:0000256" key="1">
    <source>
        <dbReference type="ARBA" id="ARBA00001961"/>
    </source>
</evidence>
<feature type="compositionally biased region" description="Basic and acidic residues" evidence="15">
    <location>
        <begin position="298"/>
        <end position="315"/>
    </location>
</feature>
<accession>A0A8J1JWU9</accession>
<dbReference type="GO" id="GO:0031418">
    <property type="term" value="F:L-ascorbic acid binding"/>
    <property type="evidence" value="ECO:0007669"/>
    <property type="project" value="UniProtKB-KW"/>
</dbReference>
<keyword evidence="6" id="KW-0732">Signal</keyword>
<evidence type="ECO:0000313" key="18">
    <source>
        <dbReference type="RefSeq" id="XP_031762369.1"/>
    </source>
</evidence>
<dbReference type="EC" id="1.14.11.7" evidence="4"/>
<evidence type="ECO:0000256" key="8">
    <source>
        <dbReference type="ARBA" id="ARBA00022803"/>
    </source>
</evidence>
<comment type="similarity">
    <text evidence="3">Belongs to the leprecan family.</text>
</comment>
<dbReference type="Gene3D" id="2.60.120.620">
    <property type="entry name" value="q2cbj1_9rhob like domain"/>
    <property type="match status" value="1"/>
</dbReference>
<evidence type="ECO:0000256" key="9">
    <source>
        <dbReference type="ARBA" id="ARBA00022824"/>
    </source>
</evidence>
<evidence type="ECO:0000256" key="6">
    <source>
        <dbReference type="ARBA" id="ARBA00022729"/>
    </source>
</evidence>
<evidence type="ECO:0000256" key="5">
    <source>
        <dbReference type="ARBA" id="ARBA00022723"/>
    </source>
</evidence>
<evidence type="ECO:0000256" key="3">
    <source>
        <dbReference type="ARBA" id="ARBA00006487"/>
    </source>
</evidence>
<evidence type="ECO:0000256" key="13">
    <source>
        <dbReference type="ARBA" id="ARBA00023004"/>
    </source>
</evidence>
<name>A0A8J1JWU9_XENTR</name>
<proteinExistence type="inferred from homology"/>
<dbReference type="Xenbase" id="XB-GENE-29088983">
    <property type="gene designation" value="LOC105945914"/>
</dbReference>
<dbReference type="PROSITE" id="PS51471">
    <property type="entry name" value="FE2OG_OXY"/>
    <property type="match status" value="1"/>
</dbReference>
<evidence type="ECO:0000256" key="12">
    <source>
        <dbReference type="ARBA" id="ARBA00023002"/>
    </source>
</evidence>
<keyword evidence="12" id="KW-0560">Oxidoreductase</keyword>
<comment type="cofactor">
    <cofactor evidence="1">
        <name>L-ascorbate</name>
        <dbReference type="ChEBI" id="CHEBI:38290"/>
    </cofactor>
</comment>
<evidence type="ECO:0000256" key="10">
    <source>
        <dbReference type="ARBA" id="ARBA00022896"/>
    </source>
</evidence>
<organism evidence="17 18">
    <name type="scientific">Xenopus tropicalis</name>
    <name type="common">Western clawed frog</name>
    <name type="synonym">Silurana tropicalis</name>
    <dbReference type="NCBI Taxonomy" id="8364"/>
    <lineage>
        <taxon>Eukaryota</taxon>
        <taxon>Metazoa</taxon>
        <taxon>Chordata</taxon>
        <taxon>Craniata</taxon>
        <taxon>Vertebrata</taxon>
        <taxon>Euteleostomi</taxon>
        <taxon>Amphibia</taxon>
        <taxon>Batrachia</taxon>
        <taxon>Anura</taxon>
        <taxon>Pipoidea</taxon>
        <taxon>Pipidae</taxon>
        <taxon>Xenopodinae</taxon>
        <taxon>Xenopus</taxon>
        <taxon>Silurana</taxon>
    </lineage>
</organism>
<evidence type="ECO:0000256" key="7">
    <source>
        <dbReference type="ARBA" id="ARBA00022737"/>
    </source>
</evidence>
<keyword evidence="17" id="KW-1185">Reference proteome</keyword>
<dbReference type="KEGG" id="xtr:105945914"/>
<evidence type="ECO:0000256" key="15">
    <source>
        <dbReference type="SAM" id="MobiDB-lite"/>
    </source>
</evidence>
<protein>
    <recommendedName>
        <fullName evidence="4">procollagen-proline 3-dioxygenase</fullName>
        <ecNumber evidence="4">1.14.11.7</ecNumber>
    </recommendedName>
</protein>
<gene>
    <name evidence="18 19" type="primary">LOC105945914</name>
</gene>
<dbReference type="InterPro" id="IPR005123">
    <property type="entry name" value="Oxoglu/Fe-dep_dioxygenase_dom"/>
</dbReference>
<keyword evidence="9" id="KW-0256">Endoplasmic reticulum</keyword>
<evidence type="ECO:0000256" key="14">
    <source>
        <dbReference type="ARBA" id="ARBA00023180"/>
    </source>
</evidence>
<dbReference type="OrthoDB" id="8517835at2759"/>
<dbReference type="Proteomes" id="UP000008143">
    <property type="component" value="Chromosome 7"/>
</dbReference>
<reference evidence="18" key="1">
    <citation type="submission" date="2025-08" db="UniProtKB">
        <authorList>
            <consortium name="RefSeq"/>
        </authorList>
    </citation>
    <scope>IDENTIFICATION</scope>
    <source>
        <strain evidence="18">Nigerian</strain>
        <tissue evidence="18">Liver and blood</tissue>
    </source>
</reference>
<dbReference type="PANTHER" id="PTHR14049">
    <property type="entry name" value="LEPRECAN 1"/>
    <property type="match status" value="1"/>
</dbReference>
<evidence type="ECO:0000313" key="19">
    <source>
        <dbReference type="Xenbase" id="XB-GENE-29088983"/>
    </source>
</evidence>
<keyword evidence="7" id="KW-0677">Repeat</keyword>
<dbReference type="InterPro" id="IPR044862">
    <property type="entry name" value="Pro_4_hyd_alph_FE2OG_OXY"/>
</dbReference>